<dbReference type="Pfam" id="PF02731">
    <property type="entry name" value="SKIP_SNW"/>
    <property type="match status" value="1"/>
</dbReference>
<dbReference type="Proteomes" id="UP000232323">
    <property type="component" value="Unassembled WGS sequence"/>
</dbReference>
<feature type="compositionally biased region" description="Basic and acidic residues" evidence="2">
    <location>
        <begin position="519"/>
        <end position="531"/>
    </location>
</feature>
<evidence type="ECO:0000256" key="2">
    <source>
        <dbReference type="SAM" id="MobiDB-lite"/>
    </source>
</evidence>
<dbReference type="PANTHER" id="PTHR12096">
    <property type="entry name" value="NUCLEAR PROTEIN SKIP-RELATED"/>
    <property type="match status" value="1"/>
</dbReference>
<evidence type="ECO:0000313" key="5">
    <source>
        <dbReference type="Proteomes" id="UP000232323"/>
    </source>
</evidence>
<dbReference type="InterPro" id="IPR017862">
    <property type="entry name" value="SKI-int_prot_SKIP"/>
</dbReference>
<dbReference type="STRING" id="1157962.A0A250WZJ3"/>
<comment type="caution">
    <text evidence="4">The sequence shown here is derived from an EMBL/GenBank/DDBJ whole genome shotgun (WGS) entry which is preliminary data.</text>
</comment>
<proteinExistence type="inferred from homology"/>
<feature type="compositionally biased region" description="Gly residues" evidence="2">
    <location>
        <begin position="583"/>
        <end position="594"/>
    </location>
</feature>
<dbReference type="AlphaFoldDB" id="A0A250WZJ3"/>
<dbReference type="InterPro" id="IPR004015">
    <property type="entry name" value="SKI-int_prot_SKIP_SNW-dom"/>
</dbReference>
<dbReference type="GO" id="GO:0005681">
    <property type="term" value="C:spliceosomal complex"/>
    <property type="evidence" value="ECO:0007669"/>
    <property type="project" value="InterPro"/>
</dbReference>
<protein>
    <recommendedName>
        <fullName evidence="3">SKI-interacting protein SKIP SNW domain-containing protein</fullName>
    </recommendedName>
</protein>
<feature type="domain" description="SKI-interacting protein SKIP SNW" evidence="3">
    <location>
        <begin position="182"/>
        <end position="341"/>
    </location>
</feature>
<reference evidence="4 5" key="1">
    <citation type="submission" date="2017-08" db="EMBL/GenBank/DDBJ databases">
        <title>Acidophilic green algal genome provides insights into adaptation to an acidic environment.</title>
        <authorList>
            <person name="Hirooka S."/>
            <person name="Hirose Y."/>
            <person name="Kanesaki Y."/>
            <person name="Higuchi S."/>
            <person name="Fujiwara T."/>
            <person name="Onuma R."/>
            <person name="Era A."/>
            <person name="Ohbayashi R."/>
            <person name="Uzuka A."/>
            <person name="Nozaki H."/>
            <person name="Yoshikawa H."/>
            <person name="Miyagishima S.Y."/>
        </authorList>
    </citation>
    <scope>NUCLEOTIDE SEQUENCE [LARGE SCALE GENOMIC DNA]</scope>
    <source>
        <strain evidence="4 5">NIES-2499</strain>
    </source>
</reference>
<sequence length="615" mass="67065">MIFLHCRERHENMSLLAALPPSKLPSIVQDSVHNVSSTDLVLKVKQAPPYLRRKNFVPRRSEDFFDGGAFPEIHVAQYPLEMGRADQSRGQRTLAVSVGSDGNSSYDAIVQQGGNRNKIVHTGHLALVPKVERMSKEALARPDEEAIAETTKKTAEALQLMVTNKVAITNPSTLPAQPGGPTYIKYTPSQQGAQFASGAGQRIIKMQDLPVDPLEPPKFRHTKVPRGPGSPPVPVLHSPPRKVTVQDQQNWKIPPCISNWKNAKGYTIPLDKRLAADGRGLQTTTINDKFASLSEALFTAEAKAREAITLRTAMQKELLHKEKAKKEAELRELAMKARMEKSGAVGMASRMDAAEPTSVAGMGGGGVQLHGAEDAYSDEDEPGPRGATTAVGVGHENETREEREARRKRDEIREERRRERERERRLEAKEAHGSKKSKLTRDRDRDISEKVALGMAKVVGGEVMYDQRLFNQDQGMSAGFGAEDSYGVYDKALFADRSAAGGLYRPKTAEDEEVPTEGVRTEKFKPDKGFKGADVSAGPRSKPVQFERQPAEEADPFGLDQFLSEVKADKRKGGGDVLDKIGSSGGMRAAGGGSSHDDLAAGGSGRKMQFTSGRG</sequence>
<evidence type="ECO:0000259" key="3">
    <source>
        <dbReference type="Pfam" id="PF02731"/>
    </source>
</evidence>
<dbReference type="GO" id="GO:0000398">
    <property type="term" value="P:mRNA splicing, via spliceosome"/>
    <property type="evidence" value="ECO:0007669"/>
    <property type="project" value="InterPro"/>
</dbReference>
<evidence type="ECO:0000256" key="1">
    <source>
        <dbReference type="ARBA" id="ARBA00010197"/>
    </source>
</evidence>
<accession>A0A250WZJ3</accession>
<keyword evidence="5" id="KW-1185">Reference proteome</keyword>
<comment type="similarity">
    <text evidence="1">Belongs to the SNW family.</text>
</comment>
<gene>
    <name evidence="4" type="ORF">CEUSTIGMA_g3707.t1</name>
</gene>
<organism evidence="4 5">
    <name type="scientific">Chlamydomonas eustigma</name>
    <dbReference type="NCBI Taxonomy" id="1157962"/>
    <lineage>
        <taxon>Eukaryota</taxon>
        <taxon>Viridiplantae</taxon>
        <taxon>Chlorophyta</taxon>
        <taxon>core chlorophytes</taxon>
        <taxon>Chlorophyceae</taxon>
        <taxon>CS clade</taxon>
        <taxon>Chlamydomonadales</taxon>
        <taxon>Chlamydomonadaceae</taxon>
        <taxon>Chlamydomonas</taxon>
    </lineage>
</organism>
<feature type="region of interest" description="Disordered" evidence="2">
    <location>
        <begin position="356"/>
        <end position="444"/>
    </location>
</feature>
<name>A0A250WZJ3_9CHLO</name>
<evidence type="ECO:0000313" key="4">
    <source>
        <dbReference type="EMBL" id="GAX76263.1"/>
    </source>
</evidence>
<dbReference type="OrthoDB" id="666364at2759"/>
<dbReference type="EMBL" id="BEGY01000016">
    <property type="protein sequence ID" value="GAX76263.1"/>
    <property type="molecule type" value="Genomic_DNA"/>
</dbReference>
<feature type="region of interest" description="Disordered" evidence="2">
    <location>
        <begin position="505"/>
        <end position="558"/>
    </location>
</feature>
<feature type="compositionally biased region" description="Basic and acidic residues" evidence="2">
    <location>
        <begin position="395"/>
        <end position="444"/>
    </location>
</feature>
<feature type="region of interest" description="Disordered" evidence="2">
    <location>
        <begin position="571"/>
        <end position="615"/>
    </location>
</feature>
<feature type="region of interest" description="Disordered" evidence="2">
    <location>
        <begin position="211"/>
        <end position="240"/>
    </location>
</feature>